<dbReference type="InterPro" id="IPR050091">
    <property type="entry name" value="PKS_NRPS_Biosynth_Enz"/>
</dbReference>
<dbReference type="PANTHER" id="PTHR43775:SF51">
    <property type="entry name" value="INACTIVE PHENOLPHTHIOCEROL SYNTHESIS POLYKETIDE SYNTHASE TYPE I PKS1-RELATED"/>
    <property type="match status" value="1"/>
</dbReference>
<dbReference type="InterPro" id="IPR032821">
    <property type="entry name" value="PKS_assoc"/>
</dbReference>
<organism evidence="7 8">
    <name type="scientific">Phytohabitans suffuscus</name>
    <dbReference type="NCBI Taxonomy" id="624315"/>
    <lineage>
        <taxon>Bacteria</taxon>
        <taxon>Bacillati</taxon>
        <taxon>Actinomycetota</taxon>
        <taxon>Actinomycetes</taxon>
        <taxon>Micromonosporales</taxon>
        <taxon>Micromonosporaceae</taxon>
    </lineage>
</organism>
<dbReference type="KEGG" id="psuu:Psuf_066890"/>
<dbReference type="EMBL" id="AP022871">
    <property type="protein sequence ID" value="BCB89376.1"/>
    <property type="molecule type" value="Genomic_DNA"/>
</dbReference>
<accession>A0A6F8YTJ9</accession>
<dbReference type="AlphaFoldDB" id="A0A6F8YTJ9"/>
<evidence type="ECO:0000256" key="1">
    <source>
        <dbReference type="ARBA" id="ARBA00001957"/>
    </source>
</evidence>
<evidence type="ECO:0000259" key="6">
    <source>
        <dbReference type="PROSITE" id="PS52004"/>
    </source>
</evidence>
<dbReference type="Pfam" id="PF16197">
    <property type="entry name" value="KAsynt_C_assoc"/>
    <property type="match status" value="1"/>
</dbReference>
<dbReference type="SMART" id="SM00827">
    <property type="entry name" value="PKS_AT"/>
    <property type="match status" value="1"/>
</dbReference>
<gene>
    <name evidence="7" type="ORF">Psuf_066890</name>
</gene>
<dbReference type="Pfam" id="PF08990">
    <property type="entry name" value="Docking"/>
    <property type="match status" value="1"/>
</dbReference>
<dbReference type="InterPro" id="IPR014043">
    <property type="entry name" value="Acyl_transferase_dom"/>
</dbReference>
<dbReference type="SUPFAM" id="SSF53901">
    <property type="entry name" value="Thiolase-like"/>
    <property type="match status" value="1"/>
</dbReference>
<dbReference type="PROSITE" id="PS52004">
    <property type="entry name" value="KS3_2"/>
    <property type="match status" value="1"/>
</dbReference>
<reference evidence="7 8" key="2">
    <citation type="submission" date="2020-03" db="EMBL/GenBank/DDBJ databases">
        <authorList>
            <person name="Ichikawa N."/>
            <person name="Kimura A."/>
            <person name="Kitahashi Y."/>
            <person name="Uohara A."/>
        </authorList>
    </citation>
    <scope>NUCLEOTIDE SEQUENCE [LARGE SCALE GENOMIC DNA]</scope>
    <source>
        <strain evidence="7 8">NBRC 105367</strain>
    </source>
</reference>
<keyword evidence="2" id="KW-0808">Transferase</keyword>
<dbReference type="GO" id="GO:0017000">
    <property type="term" value="P:antibiotic biosynthetic process"/>
    <property type="evidence" value="ECO:0007669"/>
    <property type="project" value="UniProtKB-ARBA"/>
</dbReference>
<keyword evidence="4" id="KW-0175">Coiled coil</keyword>
<dbReference type="InterPro" id="IPR016035">
    <property type="entry name" value="Acyl_Trfase/lysoPLipase"/>
</dbReference>
<dbReference type="Gene3D" id="3.30.70.3290">
    <property type="match status" value="1"/>
</dbReference>
<dbReference type="FunFam" id="3.40.47.10:FF:000019">
    <property type="entry name" value="Polyketide synthase type I"/>
    <property type="match status" value="1"/>
</dbReference>
<dbReference type="InterPro" id="IPR016039">
    <property type="entry name" value="Thiolase-like"/>
</dbReference>
<dbReference type="GO" id="GO:0004312">
    <property type="term" value="F:fatty acid synthase activity"/>
    <property type="evidence" value="ECO:0007669"/>
    <property type="project" value="TreeGrafter"/>
</dbReference>
<reference evidence="7 8" key="1">
    <citation type="submission" date="2020-03" db="EMBL/GenBank/DDBJ databases">
        <title>Whole genome shotgun sequence of Phytohabitans suffuscus NBRC 105367.</title>
        <authorList>
            <person name="Komaki H."/>
            <person name="Tamura T."/>
        </authorList>
    </citation>
    <scope>NUCLEOTIDE SEQUENCE [LARGE SCALE GENOMIC DNA]</scope>
    <source>
        <strain evidence="7 8">NBRC 105367</strain>
    </source>
</reference>
<dbReference type="Pfam" id="PF00698">
    <property type="entry name" value="Acyl_transf_1"/>
    <property type="match status" value="1"/>
</dbReference>
<evidence type="ECO:0000256" key="4">
    <source>
        <dbReference type="SAM" id="Coils"/>
    </source>
</evidence>
<dbReference type="InterPro" id="IPR014031">
    <property type="entry name" value="Ketoacyl_synth_C"/>
</dbReference>
<dbReference type="InterPro" id="IPR020841">
    <property type="entry name" value="PKS_Beta-ketoAc_synthase_dom"/>
</dbReference>
<dbReference type="Pfam" id="PF00109">
    <property type="entry name" value="ketoacyl-synt"/>
    <property type="match status" value="1"/>
</dbReference>
<dbReference type="Gene3D" id="3.40.47.10">
    <property type="match status" value="1"/>
</dbReference>
<dbReference type="CDD" id="cd00833">
    <property type="entry name" value="PKS"/>
    <property type="match status" value="1"/>
</dbReference>
<evidence type="ECO:0000313" key="8">
    <source>
        <dbReference type="Proteomes" id="UP000503011"/>
    </source>
</evidence>
<evidence type="ECO:0000256" key="3">
    <source>
        <dbReference type="ARBA" id="ARBA00023268"/>
    </source>
</evidence>
<feature type="region of interest" description="Disordered" evidence="5">
    <location>
        <begin position="681"/>
        <end position="701"/>
    </location>
</feature>
<keyword evidence="3" id="KW-0511">Multifunctional enzyme</keyword>
<evidence type="ECO:0000256" key="2">
    <source>
        <dbReference type="ARBA" id="ARBA00022679"/>
    </source>
</evidence>
<dbReference type="Pfam" id="PF02801">
    <property type="entry name" value="Ketoacyl-synt_C"/>
    <property type="match status" value="1"/>
</dbReference>
<dbReference type="Proteomes" id="UP000503011">
    <property type="component" value="Chromosome"/>
</dbReference>
<feature type="domain" description="Ketosynthase family 3 (KS3)" evidence="6">
    <location>
        <begin position="40"/>
        <end position="457"/>
    </location>
</feature>
<dbReference type="SMART" id="SM00825">
    <property type="entry name" value="PKS_KS"/>
    <property type="match status" value="1"/>
</dbReference>
<dbReference type="InterPro" id="IPR015083">
    <property type="entry name" value="NorB/c/GfsB-D-like_docking"/>
</dbReference>
<dbReference type="InterPro" id="IPR014030">
    <property type="entry name" value="Ketoacyl_synth_N"/>
</dbReference>
<sequence length="701" mass="72490">MPDPRPSATTDDQLVEALRAALKDAKRLRRENTRLAAAATEPIAIVGMACRFPGGVSDPDGFWALLERGGDAIGPFPADRGWRVGGRSVTHEGGFLAGAGDFDAAFFGISPREARTMDPQQRLLLEVAWEAFESAGVDPASVRGSRTGVYAGTNGQDYGALAQRAGSGAEGYLITGNAASVVSGRLSYVLGLEGPSVTVDTACSASLVATHLAAQALRAGECDAALAGGATVMATPTAFVEFSRQGGLAPDGRCKAFGAAADGTAWGEGAALLLLERLSDARRLGHPVLAVLRGSAVNQDGASNGLTAPNGPAQQRVMRDALAGAGLSTMDIDAVEAHGTGTTLGDPIEAEALIATYGTGRADDRPLWLGSVKSNIGHTQAAAGVAGVLKMVLAMRAGVLPRTLHADEPTPHVEWSGGGVRLLAEPVPWPAVDGRPRRAGVSSFGVSGTNAHVILEEPPPAPTPEPVAAAAPPVVPWVVSGHTPEGLTAQAARLLPHTDTQRPEDVAYSLATGRAALEHRAVVLGRSADELRPRLAALAEDRATGGLIRGTARRQRLAFLFTGQGGQRAGMGEGLAAAFPVFGDAWREVLSLCDPDLVAGLGDGRVDQTGCAQVGLFAFEVAMSRLWESWGVVPDFVLGHSVGEIAAATVAGGLGVEDAARLVSARGRLMQALPAGVGWSRSRRPRRRWPGPCRTVSRSRR</sequence>
<name>A0A6F8YTJ9_9ACTN</name>
<proteinExistence type="predicted"/>
<protein>
    <recommendedName>
        <fullName evidence="6">Ketosynthase family 3 (KS3) domain-containing protein</fullName>
    </recommendedName>
</protein>
<comment type="cofactor">
    <cofactor evidence="1">
        <name>pantetheine 4'-phosphate</name>
        <dbReference type="ChEBI" id="CHEBI:47942"/>
    </cofactor>
</comment>
<dbReference type="GO" id="GO:0006633">
    <property type="term" value="P:fatty acid biosynthetic process"/>
    <property type="evidence" value="ECO:0007669"/>
    <property type="project" value="TreeGrafter"/>
</dbReference>
<dbReference type="InterPro" id="IPR001227">
    <property type="entry name" value="Ac_transferase_dom_sf"/>
</dbReference>
<keyword evidence="8" id="KW-1185">Reference proteome</keyword>
<evidence type="ECO:0000256" key="5">
    <source>
        <dbReference type="SAM" id="MobiDB-lite"/>
    </source>
</evidence>
<dbReference type="Gene3D" id="3.40.366.10">
    <property type="entry name" value="Malonyl-Coenzyme A Acyl Carrier Protein, domain 2"/>
    <property type="match status" value="1"/>
</dbReference>
<feature type="coiled-coil region" evidence="4">
    <location>
        <begin position="11"/>
        <end position="38"/>
    </location>
</feature>
<dbReference type="PANTHER" id="PTHR43775">
    <property type="entry name" value="FATTY ACID SYNTHASE"/>
    <property type="match status" value="1"/>
</dbReference>
<evidence type="ECO:0000313" key="7">
    <source>
        <dbReference type="EMBL" id="BCB89376.1"/>
    </source>
</evidence>
<dbReference type="SUPFAM" id="SSF52151">
    <property type="entry name" value="FabD/lysophospholipase-like"/>
    <property type="match status" value="1"/>
</dbReference>
<dbReference type="GO" id="GO:0030639">
    <property type="term" value="P:polyketide biosynthetic process"/>
    <property type="evidence" value="ECO:0007669"/>
    <property type="project" value="UniProtKB-ARBA"/>
</dbReference>